<evidence type="ECO:0000256" key="2">
    <source>
        <dbReference type="ARBA" id="ARBA00022490"/>
    </source>
</evidence>
<dbReference type="PANTHER" id="PTHR11735">
    <property type="entry name" value="TRNA N6-ADENOSINE THREONYLCARBAMOYLTRANSFERASE"/>
    <property type="match status" value="1"/>
</dbReference>
<evidence type="ECO:0000256" key="6">
    <source>
        <dbReference type="ARBA" id="ARBA00023004"/>
    </source>
</evidence>
<dbReference type="SUPFAM" id="SSF53067">
    <property type="entry name" value="Actin-like ATPase domain"/>
    <property type="match status" value="2"/>
</dbReference>
<keyword evidence="3 10" id="KW-0808">Transferase</keyword>
<evidence type="ECO:0000256" key="8">
    <source>
        <dbReference type="ARBA" id="ARBA00048117"/>
    </source>
</evidence>
<keyword evidence="6" id="KW-0408">Iron</keyword>
<evidence type="ECO:0000256" key="5">
    <source>
        <dbReference type="ARBA" id="ARBA00022723"/>
    </source>
</evidence>
<proteinExistence type="inferred from homology"/>
<dbReference type="InterPro" id="IPR022450">
    <property type="entry name" value="TsaD"/>
</dbReference>
<keyword evidence="5" id="KW-0479">Metal-binding</keyword>
<dbReference type="NCBIfam" id="TIGR03723">
    <property type="entry name" value="T6A_TsaD_YgjD"/>
    <property type="match status" value="1"/>
</dbReference>
<evidence type="ECO:0000259" key="9">
    <source>
        <dbReference type="Pfam" id="PF00814"/>
    </source>
</evidence>
<dbReference type="GO" id="GO:0061711">
    <property type="term" value="F:tRNA N(6)-L-threonylcarbamoyladenine synthase activity"/>
    <property type="evidence" value="ECO:0007669"/>
    <property type="project" value="UniProtKB-EC"/>
</dbReference>
<name>A0A3B0RDY7_9ZZZZ</name>
<comment type="catalytic activity">
    <reaction evidence="8">
        <text>L-threonylcarbamoyladenylate + adenosine(37) in tRNA = N(6)-L-threonylcarbamoyladenosine(37) in tRNA + AMP + H(+)</text>
        <dbReference type="Rhea" id="RHEA:37059"/>
        <dbReference type="Rhea" id="RHEA-COMP:10162"/>
        <dbReference type="Rhea" id="RHEA-COMP:10163"/>
        <dbReference type="ChEBI" id="CHEBI:15378"/>
        <dbReference type="ChEBI" id="CHEBI:73682"/>
        <dbReference type="ChEBI" id="CHEBI:74411"/>
        <dbReference type="ChEBI" id="CHEBI:74418"/>
        <dbReference type="ChEBI" id="CHEBI:456215"/>
        <dbReference type="EC" id="2.3.1.234"/>
    </reaction>
</comment>
<dbReference type="AlphaFoldDB" id="A0A3B0RDY7"/>
<organism evidence="10">
    <name type="scientific">hydrothermal vent metagenome</name>
    <dbReference type="NCBI Taxonomy" id="652676"/>
    <lineage>
        <taxon>unclassified sequences</taxon>
        <taxon>metagenomes</taxon>
        <taxon>ecological metagenomes</taxon>
    </lineage>
</organism>
<dbReference type="Pfam" id="PF00814">
    <property type="entry name" value="TsaD"/>
    <property type="match status" value="1"/>
</dbReference>
<protein>
    <recommendedName>
        <fullName evidence="1">N(6)-L-threonylcarbamoyladenine synthase</fullName>
        <ecNumber evidence="1">2.3.1.234</ecNumber>
    </recommendedName>
</protein>
<dbReference type="EMBL" id="UOEA01000032">
    <property type="protein sequence ID" value="VAV82893.1"/>
    <property type="molecule type" value="Genomic_DNA"/>
</dbReference>
<dbReference type="GO" id="GO:0002949">
    <property type="term" value="P:tRNA threonylcarbamoyladenosine modification"/>
    <property type="evidence" value="ECO:0007669"/>
    <property type="project" value="InterPro"/>
</dbReference>
<sequence>MKDGSHVLSSVISSQDEIHSLYGGIVPELASRRHIETVIPVVEEALKQASVTLDDIDAIGVTQGPGLVGSILVGLSFAKAVAFATGKPFVGVNHIEAHPLAVFLDETGDGIDAPEFPYVALVVSGGHTSLIKVESFTEFSVLGRTRDDAAGEAFDKAAKLLGLGYPGGAVIDRLAKEGNPKAIQFKRPIIKKGNLEFSFSGLKTAVMLRVKAERSGCVTARGDQEVALSGEFIRDLAASFQETVVDVLTKKALWALEATGARDLVIAGGVACNSRLRAKLAEAIGDNNTRFFAAPPRFCSDNAAMIALSGYHRLKAGERGELDMNAYPSI</sequence>
<dbReference type="PRINTS" id="PR00789">
    <property type="entry name" value="OSIALOPTASE"/>
</dbReference>
<dbReference type="EC" id="2.3.1.234" evidence="1"/>
<evidence type="ECO:0000256" key="3">
    <source>
        <dbReference type="ARBA" id="ARBA00022679"/>
    </source>
</evidence>
<evidence type="ECO:0000256" key="7">
    <source>
        <dbReference type="ARBA" id="ARBA00023315"/>
    </source>
</evidence>
<dbReference type="InterPro" id="IPR043129">
    <property type="entry name" value="ATPase_NBD"/>
</dbReference>
<dbReference type="InterPro" id="IPR017861">
    <property type="entry name" value="KAE1/TsaD"/>
</dbReference>
<dbReference type="PANTHER" id="PTHR11735:SF6">
    <property type="entry name" value="TRNA N6-ADENOSINE THREONYLCARBAMOYLTRANSFERASE, MITOCHONDRIAL"/>
    <property type="match status" value="1"/>
</dbReference>
<keyword evidence="7 10" id="KW-0012">Acyltransferase</keyword>
<dbReference type="InterPro" id="IPR000905">
    <property type="entry name" value="Gcp-like_dom"/>
</dbReference>
<feature type="domain" description="Gcp-like" evidence="9">
    <location>
        <begin position="6"/>
        <end position="307"/>
    </location>
</feature>
<keyword evidence="4" id="KW-0819">tRNA processing</keyword>
<evidence type="ECO:0000313" key="10">
    <source>
        <dbReference type="EMBL" id="VAV82893.1"/>
    </source>
</evidence>
<dbReference type="Gene3D" id="3.30.420.40">
    <property type="match status" value="2"/>
</dbReference>
<dbReference type="NCBIfam" id="TIGR00329">
    <property type="entry name" value="gcp_kae1"/>
    <property type="match status" value="1"/>
</dbReference>
<reference evidence="10" key="1">
    <citation type="submission" date="2018-06" db="EMBL/GenBank/DDBJ databases">
        <authorList>
            <person name="Zhirakovskaya E."/>
        </authorList>
    </citation>
    <scope>NUCLEOTIDE SEQUENCE</scope>
</reference>
<accession>A0A3B0RDY7</accession>
<evidence type="ECO:0000256" key="4">
    <source>
        <dbReference type="ARBA" id="ARBA00022694"/>
    </source>
</evidence>
<dbReference type="HAMAP" id="MF_01445">
    <property type="entry name" value="TsaD"/>
    <property type="match status" value="1"/>
</dbReference>
<dbReference type="GO" id="GO:0046872">
    <property type="term" value="F:metal ion binding"/>
    <property type="evidence" value="ECO:0007669"/>
    <property type="project" value="UniProtKB-KW"/>
</dbReference>
<gene>
    <name evidence="10" type="ORF">MNBD_DELTA01-2074</name>
</gene>
<evidence type="ECO:0000256" key="1">
    <source>
        <dbReference type="ARBA" id="ARBA00012156"/>
    </source>
</evidence>
<keyword evidence="2" id="KW-0963">Cytoplasm</keyword>
<dbReference type="FunFam" id="3.30.420.40:FF:000040">
    <property type="entry name" value="tRNA N6-adenosine threonylcarbamoyltransferase"/>
    <property type="match status" value="1"/>
</dbReference>
<dbReference type="CDD" id="cd24133">
    <property type="entry name" value="ASKHA_NBD_TsaD_bac"/>
    <property type="match status" value="1"/>
</dbReference>